<dbReference type="RefSeq" id="WP_198124905.1">
    <property type="nucleotide sequence ID" value="NZ_JAECZC010000018.1"/>
</dbReference>
<dbReference type="GO" id="GO:0005737">
    <property type="term" value="C:cytoplasm"/>
    <property type="evidence" value="ECO:0007669"/>
    <property type="project" value="TreeGrafter"/>
</dbReference>
<reference evidence="3 4" key="1">
    <citation type="journal article" date="2021" name="Int. J. Syst. Evol. Microbiol.">
        <title>Amazonocrinis nigriterrae gen. nov., sp. nov., Atlanticothrix silvestris gen. nov., sp. nov. and Dendronalium phyllosphericum gen. nov., sp. nov., nostocacean cyanobacteria from Brazilian environments.</title>
        <authorList>
            <person name="Alvarenga D.O."/>
            <person name="Andreote A.P.D."/>
            <person name="Branco L.H.Z."/>
            <person name="Delbaje E."/>
            <person name="Cruz R.B."/>
            <person name="Varani A.M."/>
            <person name="Fiore M.F."/>
        </authorList>
    </citation>
    <scope>NUCLEOTIDE SEQUENCE [LARGE SCALE GENOMIC DNA]</scope>
    <source>
        <strain evidence="3 4">CENA67</strain>
    </source>
</reference>
<dbReference type="PANTHER" id="PTHR13847">
    <property type="entry name" value="SARCOSINE DEHYDROGENASE-RELATED"/>
    <property type="match status" value="1"/>
</dbReference>
<comment type="caution">
    <text evidence="3">The sequence shown here is derived from an EMBL/GenBank/DDBJ whole genome shotgun (WGS) entry which is preliminary data.</text>
</comment>
<sequence>MTNEILIIGGGVIGLAIAVELKLRGANVTVLCRDFQAAATHAAAGMLAPDAEKITDEAMRALCWRSRSLYPDWTRKLEDLTGLNSGYWPCGILAPIDEESRGAGEQGSRGSQENNIPLISLIPPISLSITCLLVR</sequence>
<dbReference type="EMBL" id="JAECZC010000018">
    <property type="protein sequence ID" value="MBH8563010.1"/>
    <property type="molecule type" value="Genomic_DNA"/>
</dbReference>
<evidence type="ECO:0000313" key="3">
    <source>
        <dbReference type="EMBL" id="MBH8563010.1"/>
    </source>
</evidence>
<protein>
    <submittedName>
        <fullName evidence="3">FAD-dependent oxidoreductase</fullName>
    </submittedName>
</protein>
<dbReference type="Proteomes" id="UP000632766">
    <property type="component" value="Unassembled WGS sequence"/>
</dbReference>
<dbReference type="Gene3D" id="3.50.50.60">
    <property type="entry name" value="FAD/NAD(P)-binding domain"/>
    <property type="match status" value="1"/>
</dbReference>
<feature type="domain" description="FAD dependent oxidoreductase" evidence="2">
    <location>
        <begin position="5"/>
        <end position="115"/>
    </location>
</feature>
<accession>A0A8J7HS24</accession>
<dbReference type="GO" id="GO:0016491">
    <property type="term" value="F:oxidoreductase activity"/>
    <property type="evidence" value="ECO:0007669"/>
    <property type="project" value="UniProtKB-KW"/>
</dbReference>
<evidence type="ECO:0000256" key="1">
    <source>
        <dbReference type="ARBA" id="ARBA00023002"/>
    </source>
</evidence>
<dbReference type="AlphaFoldDB" id="A0A8J7HS24"/>
<dbReference type="Pfam" id="PF01266">
    <property type="entry name" value="DAO"/>
    <property type="match status" value="1"/>
</dbReference>
<evidence type="ECO:0000313" key="4">
    <source>
        <dbReference type="Proteomes" id="UP000632766"/>
    </source>
</evidence>
<dbReference type="InterPro" id="IPR036188">
    <property type="entry name" value="FAD/NAD-bd_sf"/>
</dbReference>
<gene>
    <name evidence="3" type="ORF">I8748_12590</name>
</gene>
<organism evidence="3 4">
    <name type="scientific">Amazonocrinis nigriterrae CENA67</name>
    <dbReference type="NCBI Taxonomy" id="2794033"/>
    <lineage>
        <taxon>Bacteria</taxon>
        <taxon>Bacillati</taxon>
        <taxon>Cyanobacteriota</taxon>
        <taxon>Cyanophyceae</taxon>
        <taxon>Nostocales</taxon>
        <taxon>Nostocaceae</taxon>
        <taxon>Amazonocrinis</taxon>
        <taxon>Amazonocrinis nigriterrae</taxon>
    </lineage>
</organism>
<dbReference type="InterPro" id="IPR006076">
    <property type="entry name" value="FAD-dep_OxRdtase"/>
</dbReference>
<proteinExistence type="predicted"/>
<evidence type="ECO:0000259" key="2">
    <source>
        <dbReference type="Pfam" id="PF01266"/>
    </source>
</evidence>
<dbReference type="PANTHER" id="PTHR13847:SF289">
    <property type="entry name" value="GLYCINE OXIDASE"/>
    <property type="match status" value="1"/>
</dbReference>
<keyword evidence="1" id="KW-0560">Oxidoreductase</keyword>
<keyword evidence="4" id="KW-1185">Reference proteome</keyword>
<dbReference type="SUPFAM" id="SSF51905">
    <property type="entry name" value="FAD/NAD(P)-binding domain"/>
    <property type="match status" value="1"/>
</dbReference>
<name>A0A8J7HS24_9NOST</name>